<organism evidence="3 4">
    <name type="scientific">Roseofilum acuticapitatum BLCC-M154</name>
    <dbReference type="NCBI Taxonomy" id="3022444"/>
    <lineage>
        <taxon>Bacteria</taxon>
        <taxon>Bacillati</taxon>
        <taxon>Cyanobacteriota</taxon>
        <taxon>Cyanophyceae</taxon>
        <taxon>Desertifilales</taxon>
        <taxon>Desertifilaceae</taxon>
        <taxon>Roseofilum</taxon>
        <taxon>Roseofilum acuticapitatum</taxon>
    </lineage>
</organism>
<feature type="signal peptide" evidence="1">
    <location>
        <begin position="1"/>
        <end position="29"/>
    </location>
</feature>
<dbReference type="RefSeq" id="WP_283756077.1">
    <property type="nucleotide sequence ID" value="NZ_JAQOSP010000148.1"/>
</dbReference>
<feature type="chain" id="PRO_5045761759" description="7(1) septoil knot domain-containing protein" evidence="1">
    <location>
        <begin position="30"/>
        <end position="120"/>
    </location>
</feature>
<sequence>MKRGQIMRRSLLPLVLLSLSLFLSFNLAASPGKTEESINPENCSFQGIKLYGNVQIVEHFPDIQVQVVESFPDLKVKWVEHFPDACGKWKQVEHFPDFKIQYVTSFPDVKIKTVESFPGI</sequence>
<dbReference type="Pfam" id="PF19647">
    <property type="entry name" value="Septknot"/>
    <property type="match status" value="1"/>
</dbReference>
<accession>A0ABT7B0H9</accession>
<keyword evidence="4" id="KW-1185">Reference proteome</keyword>
<name>A0ABT7B0H9_9CYAN</name>
<reference evidence="3 4" key="1">
    <citation type="submission" date="2023-01" db="EMBL/GenBank/DDBJ databases">
        <title>Novel diversity within Roseofilum (Cyanobacteria; Desertifilaceae) from marine benthic mats with descriptions of four novel species.</title>
        <authorList>
            <person name="Wang Y."/>
            <person name="Berthold D.E."/>
            <person name="Hu J."/>
            <person name="Lefler F.W."/>
            <person name="Laughinghouse H.D. IV."/>
        </authorList>
    </citation>
    <scope>NUCLEOTIDE SEQUENCE [LARGE SCALE GENOMIC DNA]</scope>
    <source>
        <strain evidence="3 4">BLCC-M154</strain>
    </source>
</reference>
<evidence type="ECO:0000256" key="1">
    <source>
        <dbReference type="SAM" id="SignalP"/>
    </source>
</evidence>
<evidence type="ECO:0000259" key="2">
    <source>
        <dbReference type="Pfam" id="PF19647"/>
    </source>
</evidence>
<dbReference type="Proteomes" id="UP001235303">
    <property type="component" value="Unassembled WGS sequence"/>
</dbReference>
<evidence type="ECO:0000313" key="3">
    <source>
        <dbReference type="EMBL" id="MDJ1172327.1"/>
    </source>
</evidence>
<comment type="caution">
    <text evidence="3">The sequence shown here is derived from an EMBL/GenBank/DDBJ whole genome shotgun (WGS) entry which is preliminary data.</text>
</comment>
<evidence type="ECO:0000313" key="4">
    <source>
        <dbReference type="Proteomes" id="UP001235303"/>
    </source>
</evidence>
<dbReference type="InterPro" id="IPR046148">
    <property type="entry name" value="Septknot"/>
</dbReference>
<protein>
    <recommendedName>
        <fullName evidence="2">7(1) septoil knot domain-containing protein</fullName>
    </recommendedName>
</protein>
<proteinExistence type="predicted"/>
<keyword evidence="1" id="KW-0732">Signal</keyword>
<dbReference type="EMBL" id="JAQOSP010000148">
    <property type="protein sequence ID" value="MDJ1172327.1"/>
    <property type="molecule type" value="Genomic_DNA"/>
</dbReference>
<gene>
    <name evidence="3" type="ORF">PMG71_23130</name>
</gene>
<feature type="domain" description="7(1) septoil knot" evidence="2">
    <location>
        <begin position="47"/>
        <end position="119"/>
    </location>
</feature>